<name>A0ABD1LHP9_9FABA</name>
<reference evidence="2 3" key="1">
    <citation type="submission" date="2024-08" db="EMBL/GenBank/DDBJ databases">
        <title>Insights into the chromosomal genome structure of Flemingia macrophylla.</title>
        <authorList>
            <person name="Ding Y."/>
            <person name="Zhao Y."/>
            <person name="Bi W."/>
            <person name="Wu M."/>
            <person name="Zhao G."/>
            <person name="Gong Y."/>
            <person name="Li W."/>
            <person name="Zhang P."/>
        </authorList>
    </citation>
    <scope>NUCLEOTIDE SEQUENCE [LARGE SCALE GENOMIC DNA]</scope>
    <source>
        <strain evidence="2">DYQJB</strain>
        <tissue evidence="2">Leaf</tissue>
    </source>
</reference>
<accession>A0ABD1LHP9</accession>
<dbReference type="SUPFAM" id="SSF52777">
    <property type="entry name" value="CoA-dependent acyltransferases"/>
    <property type="match status" value="1"/>
</dbReference>
<dbReference type="PANTHER" id="PTHR34375:SF2">
    <property type="entry name" value="GATA ZINC FINGER PROTEIN"/>
    <property type="match status" value="1"/>
</dbReference>
<dbReference type="PANTHER" id="PTHR34375">
    <property type="entry name" value="GATA ZINC FINGER PROTEIN-RELATED"/>
    <property type="match status" value="1"/>
</dbReference>
<comment type="caution">
    <text evidence="2">The sequence shown here is derived from an EMBL/GenBank/DDBJ whole genome shotgun (WGS) entry which is preliminary data.</text>
</comment>
<dbReference type="Proteomes" id="UP001603857">
    <property type="component" value="Unassembled WGS sequence"/>
</dbReference>
<evidence type="ECO:0000313" key="2">
    <source>
        <dbReference type="EMBL" id="KAL2323065.1"/>
    </source>
</evidence>
<evidence type="ECO:0000256" key="1">
    <source>
        <dbReference type="SAM" id="MobiDB-lite"/>
    </source>
</evidence>
<dbReference type="Gene3D" id="3.30.559.10">
    <property type="entry name" value="Chloramphenicol acetyltransferase-like domain"/>
    <property type="match status" value="1"/>
</dbReference>
<dbReference type="EMBL" id="JBGMDY010000009">
    <property type="protein sequence ID" value="KAL2323065.1"/>
    <property type="molecule type" value="Genomic_DNA"/>
</dbReference>
<dbReference type="AlphaFoldDB" id="A0ABD1LHP9"/>
<organism evidence="2 3">
    <name type="scientific">Flemingia macrophylla</name>
    <dbReference type="NCBI Taxonomy" id="520843"/>
    <lineage>
        <taxon>Eukaryota</taxon>
        <taxon>Viridiplantae</taxon>
        <taxon>Streptophyta</taxon>
        <taxon>Embryophyta</taxon>
        <taxon>Tracheophyta</taxon>
        <taxon>Spermatophyta</taxon>
        <taxon>Magnoliopsida</taxon>
        <taxon>eudicotyledons</taxon>
        <taxon>Gunneridae</taxon>
        <taxon>Pentapetalae</taxon>
        <taxon>rosids</taxon>
        <taxon>fabids</taxon>
        <taxon>Fabales</taxon>
        <taxon>Fabaceae</taxon>
        <taxon>Papilionoideae</taxon>
        <taxon>50 kb inversion clade</taxon>
        <taxon>NPAAA clade</taxon>
        <taxon>indigoferoid/millettioid clade</taxon>
        <taxon>Phaseoleae</taxon>
        <taxon>Flemingia</taxon>
    </lineage>
</organism>
<protein>
    <submittedName>
        <fullName evidence="2">Uncharacterized protein</fullName>
    </submittedName>
</protein>
<feature type="region of interest" description="Disordered" evidence="1">
    <location>
        <begin position="317"/>
        <end position="354"/>
    </location>
</feature>
<keyword evidence="3" id="KW-1185">Reference proteome</keyword>
<proteinExistence type="predicted"/>
<feature type="compositionally biased region" description="Pro residues" evidence="1">
    <location>
        <begin position="337"/>
        <end position="346"/>
    </location>
</feature>
<dbReference type="Gene3D" id="3.30.559.30">
    <property type="entry name" value="Nonribosomal peptide synthetase, condensation domain"/>
    <property type="match status" value="1"/>
</dbReference>
<dbReference type="InterPro" id="IPR023213">
    <property type="entry name" value="CAT-like_dom_sf"/>
</dbReference>
<sequence>MAQSPASSQARQLGKSELGWYKALSVGSGIAVLGLHLSKPLQTPLLQKALHTLQTSHPLLRSKIHHDPSKNTFHFLTPPAPTLQIHSFDLPSTAQILQAHQDNNDPFHALLHHQMNSGTWRNSSANADVDVLHAATYAIAPDRFALILRVLSPACDRDAANAVLRELVQFVGGGGVVAAEEKVCAALEDLIPKAKRKKAIWTRGMDMIAFSLNSMRLSHLSFHDVQSPRTSRIERLKMDQNQTNKLLAGCKSRGIKLCSALAAAGMIASWASKSLPDSQKEKYGVVTLTDCRPLLDPRLATSPHPSLPLLAASPNPSLARLASSPHPSPQRLAAYPHPTPPPPQPATSPRDPLSHPFASGFQQPLSRLGFMAMWRILPVNLAFVVCFWGKIGRLTEAFKVVFLSAESALISLDSFHSELGFYLSAILNTHDVGRETLWELANKNYTGFVNAMKSNKHFTDMSDLNYLMSKAIENPSVTPSSSHRIALISVFEDPFFDDSTEMHEKIGLEDYVVCASSHGIGPSIAIFDTIRNGKLDCVCVYPTPLHSREQMQGLVDHMKRILVEGSTK</sequence>
<gene>
    <name evidence="2" type="ORF">Fmac_027444</name>
</gene>
<evidence type="ECO:0000313" key="3">
    <source>
        <dbReference type="Proteomes" id="UP001603857"/>
    </source>
</evidence>